<sequence>MGGGLMVRLLRAELRKVLSTKLWWALLAPAVLLSIIINVFGGLFTAAIPAEDGRLPLLLGSLAYALGLTGVFAACYGVVATAGEFRHRTITTTYLLGPRRGQVQLATMASCAAVGAVYGAVVAVFGVLAGLAGDAGTAFPGGAELLAVSFIGMAVAALWAALGSALGVLIGNQVGGLVGILVYLLLGELLISGLLNSSDSDTLPRLTPYLPGNAGDVAIYDIPAHVLGGDEIADTVVEGLAGVTDPPPWWGALLVLVVWTAAVAATGWVVGGRRDVT</sequence>
<keyword evidence="1" id="KW-0472">Membrane</keyword>
<evidence type="ECO:0000313" key="2">
    <source>
        <dbReference type="EMBL" id="MCH6165740.1"/>
    </source>
</evidence>
<protein>
    <recommendedName>
        <fullName evidence="4">ABC-type transport system involved in multi-copper enzyme maturation permease subunit</fullName>
    </recommendedName>
</protein>
<comment type="caution">
    <text evidence="2">The sequence shown here is derived from an EMBL/GenBank/DDBJ whole genome shotgun (WGS) entry which is preliminary data.</text>
</comment>
<feature type="transmembrane region" description="Helical" evidence="1">
    <location>
        <begin position="249"/>
        <end position="271"/>
    </location>
</feature>
<feature type="transmembrane region" description="Helical" evidence="1">
    <location>
        <begin position="145"/>
        <end position="170"/>
    </location>
</feature>
<feature type="transmembrane region" description="Helical" evidence="1">
    <location>
        <begin position="177"/>
        <end position="195"/>
    </location>
</feature>
<dbReference type="Proteomes" id="UP001299970">
    <property type="component" value="Unassembled WGS sequence"/>
</dbReference>
<dbReference type="RefSeq" id="WP_241035774.1">
    <property type="nucleotide sequence ID" value="NZ_BAAAJF010000078.1"/>
</dbReference>
<organism evidence="2 3">
    <name type="scientific">Pseudonocardia alaniniphila</name>
    <dbReference type="NCBI Taxonomy" id="75291"/>
    <lineage>
        <taxon>Bacteria</taxon>
        <taxon>Bacillati</taxon>
        <taxon>Actinomycetota</taxon>
        <taxon>Actinomycetes</taxon>
        <taxon>Pseudonocardiales</taxon>
        <taxon>Pseudonocardiaceae</taxon>
        <taxon>Pseudonocardia</taxon>
    </lineage>
</organism>
<feature type="transmembrane region" description="Helical" evidence="1">
    <location>
        <begin position="62"/>
        <end position="85"/>
    </location>
</feature>
<accession>A0ABS9TB20</accession>
<evidence type="ECO:0008006" key="4">
    <source>
        <dbReference type="Google" id="ProtNLM"/>
    </source>
</evidence>
<keyword evidence="1" id="KW-1133">Transmembrane helix</keyword>
<name>A0ABS9TB20_9PSEU</name>
<keyword evidence="1" id="KW-0812">Transmembrane</keyword>
<evidence type="ECO:0000313" key="3">
    <source>
        <dbReference type="Proteomes" id="UP001299970"/>
    </source>
</evidence>
<dbReference type="EMBL" id="JAKXMK010000007">
    <property type="protein sequence ID" value="MCH6165740.1"/>
    <property type="molecule type" value="Genomic_DNA"/>
</dbReference>
<keyword evidence="3" id="KW-1185">Reference proteome</keyword>
<reference evidence="2 3" key="1">
    <citation type="submission" date="2022-03" db="EMBL/GenBank/DDBJ databases">
        <title>Pseudonocardia alaer sp. nov., a novel actinomycete isolated from reed forest soil.</title>
        <authorList>
            <person name="Wang L."/>
        </authorList>
    </citation>
    <scope>NUCLEOTIDE SEQUENCE [LARGE SCALE GENOMIC DNA]</scope>
    <source>
        <strain evidence="2 3">Y-16303</strain>
    </source>
</reference>
<feature type="transmembrane region" description="Helical" evidence="1">
    <location>
        <begin position="105"/>
        <end position="133"/>
    </location>
</feature>
<gene>
    <name evidence="2" type="ORF">MMF94_08610</name>
</gene>
<feature type="transmembrane region" description="Helical" evidence="1">
    <location>
        <begin position="21"/>
        <end position="50"/>
    </location>
</feature>
<evidence type="ECO:0000256" key="1">
    <source>
        <dbReference type="SAM" id="Phobius"/>
    </source>
</evidence>
<proteinExistence type="predicted"/>